<dbReference type="EMBL" id="JTDF01000924">
    <property type="protein sequence ID" value="KAF8570754.1"/>
    <property type="molecule type" value="Genomic_DNA"/>
</dbReference>
<dbReference type="Proteomes" id="UP000699462">
    <property type="component" value="Unassembled WGS sequence"/>
</dbReference>
<gene>
    <name evidence="2" type="ORF">P879_00986</name>
</gene>
<evidence type="ECO:0000313" key="3">
    <source>
        <dbReference type="Proteomes" id="UP000699462"/>
    </source>
</evidence>
<reference evidence="2 3" key="1">
    <citation type="submission" date="2019-07" db="EMBL/GenBank/DDBJ databases">
        <title>Annotation for the trematode Paragonimus westermani.</title>
        <authorList>
            <person name="Choi Y.-J."/>
        </authorList>
    </citation>
    <scope>NUCLEOTIDE SEQUENCE [LARGE SCALE GENOMIC DNA]</scope>
    <source>
        <strain evidence="2">180907_Pwestermani</strain>
    </source>
</reference>
<sequence>MEEHITSGQAETVPMPEEEEKSRANVGYLPYQPVFKSVDTEHVAVTRNSPTIVSKKHANFRVVSDCAAKYRGVSLNSQLPTGPDWVDNP</sequence>
<evidence type="ECO:0000256" key="1">
    <source>
        <dbReference type="SAM" id="MobiDB-lite"/>
    </source>
</evidence>
<organism evidence="2 3">
    <name type="scientific">Paragonimus westermani</name>
    <dbReference type="NCBI Taxonomy" id="34504"/>
    <lineage>
        <taxon>Eukaryota</taxon>
        <taxon>Metazoa</taxon>
        <taxon>Spiralia</taxon>
        <taxon>Lophotrochozoa</taxon>
        <taxon>Platyhelminthes</taxon>
        <taxon>Trematoda</taxon>
        <taxon>Digenea</taxon>
        <taxon>Plagiorchiida</taxon>
        <taxon>Troglotremata</taxon>
        <taxon>Troglotrematidae</taxon>
        <taxon>Paragonimus</taxon>
    </lineage>
</organism>
<proteinExistence type="predicted"/>
<feature type="compositionally biased region" description="Polar residues" evidence="1">
    <location>
        <begin position="1"/>
        <end position="10"/>
    </location>
</feature>
<name>A0A8T0DU97_9TREM</name>
<keyword evidence="3" id="KW-1185">Reference proteome</keyword>
<protein>
    <submittedName>
        <fullName evidence="2">Uncharacterized protein</fullName>
    </submittedName>
</protein>
<evidence type="ECO:0000313" key="2">
    <source>
        <dbReference type="EMBL" id="KAF8570754.1"/>
    </source>
</evidence>
<dbReference type="AlphaFoldDB" id="A0A8T0DU97"/>
<dbReference type="OrthoDB" id="10052339at2759"/>
<comment type="caution">
    <text evidence="2">The sequence shown here is derived from an EMBL/GenBank/DDBJ whole genome shotgun (WGS) entry which is preliminary data.</text>
</comment>
<accession>A0A8T0DU97</accession>
<feature type="region of interest" description="Disordered" evidence="1">
    <location>
        <begin position="1"/>
        <end position="22"/>
    </location>
</feature>